<dbReference type="Proteomes" id="UP000275865">
    <property type="component" value="Unassembled WGS sequence"/>
</dbReference>
<accession>A0A3A9YHQ4</accession>
<reference evidence="1 2" key="1">
    <citation type="submission" date="2018-09" db="EMBL/GenBank/DDBJ databases">
        <title>Micromonospora sp. nov. MS1-9, isolated from a root of Musa sp.</title>
        <authorList>
            <person name="Kuncharoen N."/>
            <person name="Kudo T."/>
            <person name="Ohkuma M."/>
            <person name="Yuki M."/>
            <person name="Tanasupawat S."/>
        </authorList>
    </citation>
    <scope>NUCLEOTIDE SEQUENCE [LARGE SCALE GENOMIC DNA]</scope>
    <source>
        <strain evidence="1 2">MS1-9</strain>
    </source>
</reference>
<comment type="caution">
    <text evidence="1">The sequence shown here is derived from an EMBL/GenBank/DDBJ whole genome shotgun (WGS) entry which is preliminary data.</text>
</comment>
<dbReference type="AlphaFoldDB" id="A0A3A9YHQ4"/>
<protein>
    <submittedName>
        <fullName evidence="1">Uncharacterized protein</fullName>
    </submittedName>
</protein>
<evidence type="ECO:0000313" key="2">
    <source>
        <dbReference type="Proteomes" id="UP000275865"/>
    </source>
</evidence>
<dbReference type="EMBL" id="RAZT01000007">
    <property type="protein sequence ID" value="RKN31736.1"/>
    <property type="molecule type" value="Genomic_DNA"/>
</dbReference>
<sequence>MTRTVMTPHPVARIVLTPHPVARIVLTPHPVARIVLTRASCRLAYRCWLARRADPGIVLARAS</sequence>
<evidence type="ECO:0000313" key="1">
    <source>
        <dbReference type="EMBL" id="RKN31736.1"/>
    </source>
</evidence>
<organism evidence="1 2">
    <name type="scientific">Micromonospora musae</name>
    <dbReference type="NCBI Taxonomy" id="1894970"/>
    <lineage>
        <taxon>Bacteria</taxon>
        <taxon>Bacillati</taxon>
        <taxon>Actinomycetota</taxon>
        <taxon>Actinomycetes</taxon>
        <taxon>Micromonosporales</taxon>
        <taxon>Micromonosporaceae</taxon>
        <taxon>Micromonospora</taxon>
    </lineage>
</organism>
<gene>
    <name evidence="1" type="ORF">D7044_15685</name>
</gene>
<proteinExistence type="predicted"/>
<name>A0A3A9YHQ4_9ACTN</name>